<proteinExistence type="predicted"/>
<evidence type="ECO:0000256" key="1">
    <source>
        <dbReference type="SAM" id="Phobius"/>
    </source>
</evidence>
<sequence>MSKKKTSKDDHEKKQIRLPKDKLPYISPAQKIVDMEKDSNDIILPPDIDTGPQKDTLRRKISRHINKFKHKLMKKLNMPEIYADIIFFIIDLLIAIGIIYFIMLLLIFTKKHF</sequence>
<gene>
    <name evidence="2" type="ORF">A2Y62_15270</name>
</gene>
<accession>A0A1F5VKP0</accession>
<keyword evidence="1" id="KW-1133">Transmembrane helix</keyword>
<dbReference type="EMBL" id="MFGW01000141">
    <property type="protein sequence ID" value="OGF64033.1"/>
    <property type="molecule type" value="Genomic_DNA"/>
</dbReference>
<protein>
    <submittedName>
        <fullName evidence="2">Uncharacterized protein</fullName>
    </submittedName>
</protein>
<keyword evidence="1" id="KW-0812">Transmembrane</keyword>
<keyword evidence="1" id="KW-0472">Membrane</keyword>
<organism evidence="2 3">
    <name type="scientific">Candidatus Fischerbacteria bacterium RBG_13_37_8</name>
    <dbReference type="NCBI Taxonomy" id="1817863"/>
    <lineage>
        <taxon>Bacteria</taxon>
        <taxon>Candidatus Fischeribacteriota</taxon>
    </lineage>
</organism>
<feature type="transmembrane region" description="Helical" evidence="1">
    <location>
        <begin position="81"/>
        <end position="108"/>
    </location>
</feature>
<dbReference type="Proteomes" id="UP000178943">
    <property type="component" value="Unassembled WGS sequence"/>
</dbReference>
<reference evidence="2 3" key="1">
    <citation type="journal article" date="2016" name="Nat. Commun.">
        <title>Thousands of microbial genomes shed light on interconnected biogeochemical processes in an aquifer system.</title>
        <authorList>
            <person name="Anantharaman K."/>
            <person name="Brown C.T."/>
            <person name="Hug L.A."/>
            <person name="Sharon I."/>
            <person name="Castelle C.J."/>
            <person name="Probst A.J."/>
            <person name="Thomas B.C."/>
            <person name="Singh A."/>
            <person name="Wilkins M.J."/>
            <person name="Karaoz U."/>
            <person name="Brodie E.L."/>
            <person name="Williams K.H."/>
            <person name="Hubbard S.S."/>
            <person name="Banfield J.F."/>
        </authorList>
    </citation>
    <scope>NUCLEOTIDE SEQUENCE [LARGE SCALE GENOMIC DNA]</scope>
</reference>
<name>A0A1F5VKP0_9BACT</name>
<comment type="caution">
    <text evidence="2">The sequence shown here is derived from an EMBL/GenBank/DDBJ whole genome shotgun (WGS) entry which is preliminary data.</text>
</comment>
<dbReference type="AlphaFoldDB" id="A0A1F5VKP0"/>
<evidence type="ECO:0000313" key="3">
    <source>
        <dbReference type="Proteomes" id="UP000178943"/>
    </source>
</evidence>
<evidence type="ECO:0000313" key="2">
    <source>
        <dbReference type="EMBL" id="OGF64033.1"/>
    </source>
</evidence>